<dbReference type="RefSeq" id="WP_132577595.1">
    <property type="nucleotide sequence ID" value="NZ_JBHLWF010000080.1"/>
</dbReference>
<dbReference type="GO" id="GO:0005886">
    <property type="term" value="C:plasma membrane"/>
    <property type="evidence" value="ECO:0007669"/>
    <property type="project" value="UniProtKB-SubCell"/>
</dbReference>
<evidence type="ECO:0000256" key="9">
    <source>
        <dbReference type="ARBA" id="ARBA00023136"/>
    </source>
</evidence>
<evidence type="ECO:0000256" key="2">
    <source>
        <dbReference type="ARBA" id="ARBA00004382"/>
    </source>
</evidence>
<keyword evidence="12" id="KW-1185">Reference proteome</keyword>
<sequence>MSTPQSSNSGHENRRLLGKVALVTAGAFAFCFTLVPLYRIACEQVFGIRMNDNGAVGVEGIGALEVDLSRTVKVQFDASIHNEREWRFVPDQVEMDVHPGQVLEAWYTATNLTGDTLVAQAVPDVAPKRGLPYFNKTECFCFTEQLFEPGEIRRMPVRFFISPDLPDEVRTLTLSYAFYNNEHATRREQARMADATGSIDATRG</sequence>
<dbReference type="PANTHER" id="PTHR21320:SF3">
    <property type="entry name" value="CYTOCHROME C OXIDASE ASSEMBLY PROTEIN COX11, MITOCHONDRIAL-RELATED"/>
    <property type="match status" value="1"/>
</dbReference>
<keyword evidence="7 10" id="KW-1133">Transmembrane helix</keyword>
<evidence type="ECO:0000313" key="11">
    <source>
        <dbReference type="EMBL" id="TCS93789.1"/>
    </source>
</evidence>
<dbReference type="OrthoDB" id="9804841at2"/>
<dbReference type="Proteomes" id="UP000294599">
    <property type="component" value="Unassembled WGS sequence"/>
</dbReference>
<dbReference type="PIRSF" id="PIRSF005413">
    <property type="entry name" value="COX11"/>
    <property type="match status" value="1"/>
</dbReference>
<protein>
    <recommendedName>
        <fullName evidence="4">Cytochrome c oxidase assembly protein CtaG</fullName>
    </recommendedName>
</protein>
<reference evidence="11 12" key="1">
    <citation type="submission" date="2019-03" db="EMBL/GenBank/DDBJ databases">
        <title>Genomic Encyclopedia of Type Strains, Phase IV (KMG-IV): sequencing the most valuable type-strain genomes for metagenomic binning, comparative biology and taxonomic classification.</title>
        <authorList>
            <person name="Goeker M."/>
        </authorList>
    </citation>
    <scope>NUCLEOTIDE SEQUENCE [LARGE SCALE GENOMIC DNA]</scope>
    <source>
        <strain evidence="11 12">DSM 21944</strain>
    </source>
</reference>
<feature type="transmembrane region" description="Helical" evidence="10">
    <location>
        <begin position="20"/>
        <end position="41"/>
    </location>
</feature>
<dbReference type="NCBIfam" id="NF003465">
    <property type="entry name" value="PRK05089.1"/>
    <property type="match status" value="1"/>
</dbReference>
<proteinExistence type="inferred from homology"/>
<dbReference type="AlphaFoldDB" id="A0A4R3L2U0"/>
<dbReference type="SUPFAM" id="SSF110111">
    <property type="entry name" value="Ctag/Cox11"/>
    <property type="match status" value="1"/>
</dbReference>
<comment type="similarity">
    <text evidence="3">Belongs to the COX11/CtaG family.</text>
</comment>
<dbReference type="InterPro" id="IPR023471">
    <property type="entry name" value="CtaG/Cox11_dom_sf"/>
</dbReference>
<dbReference type="PANTHER" id="PTHR21320">
    <property type="entry name" value="CYTOCHROME C OXIDASE ASSEMBLY PROTEIN COX11-RELATED"/>
    <property type="match status" value="1"/>
</dbReference>
<accession>A0A4R3L2U0</accession>
<evidence type="ECO:0000256" key="3">
    <source>
        <dbReference type="ARBA" id="ARBA00009620"/>
    </source>
</evidence>
<evidence type="ECO:0000256" key="7">
    <source>
        <dbReference type="ARBA" id="ARBA00022989"/>
    </source>
</evidence>
<keyword evidence="6" id="KW-0735">Signal-anchor</keyword>
<dbReference type="EMBL" id="SMAF01000025">
    <property type="protein sequence ID" value="TCS93789.1"/>
    <property type="molecule type" value="Genomic_DNA"/>
</dbReference>
<evidence type="ECO:0000256" key="4">
    <source>
        <dbReference type="ARBA" id="ARBA00015384"/>
    </source>
</evidence>
<gene>
    <name evidence="11" type="ORF">EDC25_12544</name>
</gene>
<comment type="subcellular location">
    <subcellularLocation>
        <location evidence="2">Cell inner membrane</location>
        <topology evidence="2">Single-pass type II membrane protein</topology>
        <orientation evidence="2">Periplasmic side</orientation>
    </subcellularLocation>
</comment>
<evidence type="ECO:0000256" key="5">
    <source>
        <dbReference type="ARBA" id="ARBA00022692"/>
    </source>
</evidence>
<evidence type="ECO:0000313" key="12">
    <source>
        <dbReference type="Proteomes" id="UP000294599"/>
    </source>
</evidence>
<dbReference type="GO" id="GO:0005507">
    <property type="term" value="F:copper ion binding"/>
    <property type="evidence" value="ECO:0007669"/>
    <property type="project" value="InterPro"/>
</dbReference>
<evidence type="ECO:0000256" key="8">
    <source>
        <dbReference type="ARBA" id="ARBA00023008"/>
    </source>
</evidence>
<evidence type="ECO:0000256" key="10">
    <source>
        <dbReference type="SAM" id="Phobius"/>
    </source>
</evidence>
<keyword evidence="9 10" id="KW-0472">Membrane</keyword>
<comment type="caution">
    <text evidence="11">The sequence shown here is derived from an EMBL/GenBank/DDBJ whole genome shotgun (WGS) entry which is preliminary data.</text>
</comment>
<name>A0A4R3L2U0_9GAMM</name>
<evidence type="ECO:0000256" key="1">
    <source>
        <dbReference type="ARBA" id="ARBA00004007"/>
    </source>
</evidence>
<organism evidence="11 12">
    <name type="scientific">Pseudofulvimonas gallinarii</name>
    <dbReference type="NCBI Taxonomy" id="634155"/>
    <lineage>
        <taxon>Bacteria</taxon>
        <taxon>Pseudomonadati</taxon>
        <taxon>Pseudomonadota</taxon>
        <taxon>Gammaproteobacteria</taxon>
        <taxon>Lysobacterales</taxon>
        <taxon>Rhodanobacteraceae</taxon>
        <taxon>Pseudofulvimonas</taxon>
    </lineage>
</organism>
<keyword evidence="5 10" id="KW-0812">Transmembrane</keyword>
<dbReference type="Pfam" id="PF04442">
    <property type="entry name" value="CtaG_Cox11"/>
    <property type="match status" value="1"/>
</dbReference>
<dbReference type="Gene3D" id="2.60.370.10">
    <property type="entry name" value="Ctag/Cox11"/>
    <property type="match status" value="1"/>
</dbReference>
<evidence type="ECO:0000256" key="6">
    <source>
        <dbReference type="ARBA" id="ARBA00022968"/>
    </source>
</evidence>
<dbReference type="InterPro" id="IPR007533">
    <property type="entry name" value="Cyt_c_oxidase_assmbl_CtaG"/>
</dbReference>
<comment type="function">
    <text evidence="1">Exerts its effect at some terminal stage of cytochrome c oxidase synthesis, probably by being involved in the insertion of the copper B into subunit I.</text>
</comment>
<keyword evidence="8" id="KW-0186">Copper</keyword>